<accession>A0AAV7VBL7</accession>
<dbReference type="Proteomes" id="UP001066276">
    <property type="component" value="Chromosome 2_1"/>
</dbReference>
<organism evidence="1 2">
    <name type="scientific">Pleurodeles waltl</name>
    <name type="common">Iberian ribbed newt</name>
    <dbReference type="NCBI Taxonomy" id="8319"/>
    <lineage>
        <taxon>Eukaryota</taxon>
        <taxon>Metazoa</taxon>
        <taxon>Chordata</taxon>
        <taxon>Craniata</taxon>
        <taxon>Vertebrata</taxon>
        <taxon>Euteleostomi</taxon>
        <taxon>Amphibia</taxon>
        <taxon>Batrachia</taxon>
        <taxon>Caudata</taxon>
        <taxon>Salamandroidea</taxon>
        <taxon>Salamandridae</taxon>
        <taxon>Pleurodelinae</taxon>
        <taxon>Pleurodeles</taxon>
    </lineage>
</organism>
<reference evidence="1" key="1">
    <citation type="journal article" date="2022" name="bioRxiv">
        <title>Sequencing and chromosome-scale assembly of the giantPleurodeles waltlgenome.</title>
        <authorList>
            <person name="Brown T."/>
            <person name="Elewa A."/>
            <person name="Iarovenko S."/>
            <person name="Subramanian E."/>
            <person name="Araus A.J."/>
            <person name="Petzold A."/>
            <person name="Susuki M."/>
            <person name="Suzuki K.-i.T."/>
            <person name="Hayashi T."/>
            <person name="Toyoda A."/>
            <person name="Oliveira C."/>
            <person name="Osipova E."/>
            <person name="Leigh N.D."/>
            <person name="Simon A."/>
            <person name="Yun M.H."/>
        </authorList>
    </citation>
    <scope>NUCLEOTIDE SEQUENCE</scope>
    <source>
        <strain evidence="1">20211129_DDA</strain>
        <tissue evidence="1">Liver</tissue>
    </source>
</reference>
<dbReference type="AlphaFoldDB" id="A0AAV7VBL7"/>
<sequence>MERYYFGKREQGKDESVEEYITSLRKLAASLREDAKEGEEDGLSLQEGYVCEVFCDVSEIMYGAITEQEWKEAVKEDVELSEICVALEDGKFSTLATAEVEVKGVKEQVEVVGGKSVRNALKTMYLGEGLDGFSSFTGMFLGVDIDRFFLHAFWDSSHFLPS</sequence>
<evidence type="ECO:0000313" key="1">
    <source>
        <dbReference type="EMBL" id="KAJ1197558.1"/>
    </source>
</evidence>
<comment type="caution">
    <text evidence="1">The sequence shown here is derived from an EMBL/GenBank/DDBJ whole genome shotgun (WGS) entry which is preliminary data.</text>
</comment>
<proteinExistence type="predicted"/>
<evidence type="ECO:0000313" key="2">
    <source>
        <dbReference type="Proteomes" id="UP001066276"/>
    </source>
</evidence>
<keyword evidence="2" id="KW-1185">Reference proteome</keyword>
<protein>
    <submittedName>
        <fullName evidence="1">Uncharacterized protein</fullName>
    </submittedName>
</protein>
<gene>
    <name evidence="1" type="ORF">NDU88_001415</name>
</gene>
<name>A0AAV7VBL7_PLEWA</name>
<dbReference type="EMBL" id="JANPWB010000003">
    <property type="protein sequence ID" value="KAJ1197558.1"/>
    <property type="molecule type" value="Genomic_DNA"/>
</dbReference>